<name>A0ABQ7FYW7_DUNSA</name>
<keyword evidence="2" id="KW-1185">Reference proteome</keyword>
<gene>
    <name evidence="1" type="ORF">DUNSADRAFT_467</name>
</gene>
<accession>A0ABQ7FYW7</accession>
<dbReference type="Proteomes" id="UP000815325">
    <property type="component" value="Unassembled WGS sequence"/>
</dbReference>
<evidence type="ECO:0000313" key="2">
    <source>
        <dbReference type="Proteomes" id="UP000815325"/>
    </source>
</evidence>
<dbReference type="EMBL" id="MU070475">
    <property type="protein sequence ID" value="KAF5827551.1"/>
    <property type="molecule type" value="Genomic_DNA"/>
</dbReference>
<proteinExistence type="predicted"/>
<sequence>MYVCEGNYNALPREGSCCGCRPRLHIEVLIWPLPGHVLPVCHQTLAGSGGSNGNAHCVRIAKLHPDRGGGFAFYDAERPQMAKGMS</sequence>
<reference evidence="1" key="1">
    <citation type="submission" date="2017-08" db="EMBL/GenBank/DDBJ databases">
        <authorList>
            <person name="Polle J.E."/>
            <person name="Barry K."/>
            <person name="Cushman J."/>
            <person name="Schmutz J."/>
            <person name="Tran D."/>
            <person name="Hathwaick L.T."/>
            <person name="Yim W.C."/>
            <person name="Jenkins J."/>
            <person name="Mckie-Krisberg Z.M."/>
            <person name="Prochnik S."/>
            <person name="Lindquist E."/>
            <person name="Dockter R.B."/>
            <person name="Adam C."/>
            <person name="Molina H."/>
            <person name="Bunkerborg J."/>
            <person name="Jin E."/>
            <person name="Buchheim M."/>
            <person name="Magnuson J."/>
        </authorList>
    </citation>
    <scope>NUCLEOTIDE SEQUENCE</scope>
    <source>
        <strain evidence="1">CCAP 19/18</strain>
    </source>
</reference>
<organism evidence="1 2">
    <name type="scientific">Dunaliella salina</name>
    <name type="common">Green alga</name>
    <name type="synonym">Protococcus salinus</name>
    <dbReference type="NCBI Taxonomy" id="3046"/>
    <lineage>
        <taxon>Eukaryota</taxon>
        <taxon>Viridiplantae</taxon>
        <taxon>Chlorophyta</taxon>
        <taxon>core chlorophytes</taxon>
        <taxon>Chlorophyceae</taxon>
        <taxon>CS clade</taxon>
        <taxon>Chlamydomonadales</taxon>
        <taxon>Dunaliellaceae</taxon>
        <taxon>Dunaliella</taxon>
    </lineage>
</organism>
<comment type="caution">
    <text evidence="1">The sequence shown here is derived from an EMBL/GenBank/DDBJ whole genome shotgun (WGS) entry which is preliminary data.</text>
</comment>
<evidence type="ECO:0000313" key="1">
    <source>
        <dbReference type="EMBL" id="KAF5827551.1"/>
    </source>
</evidence>
<protein>
    <recommendedName>
        <fullName evidence="3">Encoded protein</fullName>
    </recommendedName>
</protein>
<evidence type="ECO:0008006" key="3">
    <source>
        <dbReference type="Google" id="ProtNLM"/>
    </source>
</evidence>